<dbReference type="InterPro" id="IPR051788">
    <property type="entry name" value="MFS_Transporter"/>
</dbReference>
<name>A0A937AF39_9BACT</name>
<dbReference type="Pfam" id="PF07690">
    <property type="entry name" value="MFS_1"/>
    <property type="match status" value="1"/>
</dbReference>
<dbReference type="GO" id="GO:0022857">
    <property type="term" value="F:transmembrane transporter activity"/>
    <property type="evidence" value="ECO:0007669"/>
    <property type="project" value="InterPro"/>
</dbReference>
<keyword evidence="2 5" id="KW-0812">Transmembrane</keyword>
<accession>A0A937AF39</accession>
<evidence type="ECO:0000256" key="2">
    <source>
        <dbReference type="ARBA" id="ARBA00022692"/>
    </source>
</evidence>
<dbReference type="SUPFAM" id="SSF103473">
    <property type="entry name" value="MFS general substrate transporter"/>
    <property type="match status" value="1"/>
</dbReference>
<dbReference type="AlphaFoldDB" id="A0A937AF39"/>
<feature type="transmembrane region" description="Helical" evidence="5">
    <location>
        <begin position="356"/>
        <end position="377"/>
    </location>
</feature>
<sequence length="383" mass="41348">MTFTSRKTYTKNRLAISAIFFSYGLTFASWAARIPSIQSKFDLSEAGLGSLLIALPVGSFISLPIAGYLVAKYGSKKITQINVLAYSLSLFLIAFIPSVYAVGAMLFLFGFTGNSINVAINTQAVDLGKLMKKPIMASFHGMWSLAGFGGAALGAVMIAYNLNLELHYGLVLAINLIVSLWAFSSLLHIKPTEEEKNAPTFVWPDKSLLLLGIIALCSMLIEGTMFDWSGVYFKKVVHAPTQWVGLGYVAFMISMAGVRFVADKVTAVYGSKRIIMLSGICSLVGLLLVILLPHFYITIIGFFIIGIGVSAVIPLVFDMAGNTQRMLPSIALASVSTMGFFGFLVGPPIIGFLAEALGLQISFSFIAFMALLVIILASRLKRP</sequence>
<evidence type="ECO:0000256" key="3">
    <source>
        <dbReference type="ARBA" id="ARBA00022989"/>
    </source>
</evidence>
<dbReference type="PANTHER" id="PTHR23514:SF13">
    <property type="entry name" value="INNER MEMBRANE PROTEIN YBJJ"/>
    <property type="match status" value="1"/>
</dbReference>
<gene>
    <name evidence="7" type="ORF">JKP34_09855</name>
</gene>
<feature type="transmembrane region" description="Helical" evidence="5">
    <location>
        <begin position="329"/>
        <end position="350"/>
    </location>
</feature>
<proteinExistence type="predicted"/>
<feature type="transmembrane region" description="Helical" evidence="5">
    <location>
        <begin position="137"/>
        <end position="160"/>
    </location>
</feature>
<feature type="transmembrane region" description="Helical" evidence="5">
    <location>
        <begin position="208"/>
        <end position="231"/>
    </location>
</feature>
<evidence type="ECO:0000256" key="1">
    <source>
        <dbReference type="ARBA" id="ARBA00004141"/>
    </source>
</evidence>
<evidence type="ECO:0000313" key="7">
    <source>
        <dbReference type="EMBL" id="MBL0765556.1"/>
    </source>
</evidence>
<evidence type="ECO:0000259" key="6">
    <source>
        <dbReference type="PROSITE" id="PS50850"/>
    </source>
</evidence>
<comment type="subcellular location">
    <subcellularLocation>
        <location evidence="1">Membrane</location>
        <topology evidence="1">Multi-pass membrane protein</topology>
    </subcellularLocation>
</comment>
<dbReference type="InterPro" id="IPR020846">
    <property type="entry name" value="MFS_dom"/>
</dbReference>
<protein>
    <submittedName>
        <fullName evidence="7">MFS transporter</fullName>
    </submittedName>
</protein>
<dbReference type="Gene3D" id="1.20.1250.20">
    <property type="entry name" value="MFS general substrate transporter like domains"/>
    <property type="match status" value="2"/>
</dbReference>
<keyword evidence="3 5" id="KW-1133">Transmembrane helix</keyword>
<feature type="transmembrane region" description="Helical" evidence="5">
    <location>
        <begin position="243"/>
        <end position="262"/>
    </location>
</feature>
<feature type="transmembrane region" description="Helical" evidence="5">
    <location>
        <begin position="297"/>
        <end position="317"/>
    </location>
</feature>
<dbReference type="PROSITE" id="PS50850">
    <property type="entry name" value="MFS"/>
    <property type="match status" value="1"/>
</dbReference>
<feature type="domain" description="Major facilitator superfamily (MFS) profile" evidence="6">
    <location>
        <begin position="10"/>
        <end position="383"/>
    </location>
</feature>
<feature type="transmembrane region" description="Helical" evidence="5">
    <location>
        <begin position="12"/>
        <end position="31"/>
    </location>
</feature>
<evidence type="ECO:0000313" key="8">
    <source>
        <dbReference type="Proteomes" id="UP000642920"/>
    </source>
</evidence>
<evidence type="ECO:0000256" key="5">
    <source>
        <dbReference type="SAM" id="Phobius"/>
    </source>
</evidence>
<comment type="caution">
    <text evidence="7">The sequence shown here is derived from an EMBL/GenBank/DDBJ whole genome shotgun (WGS) entry which is preliminary data.</text>
</comment>
<feature type="transmembrane region" description="Helical" evidence="5">
    <location>
        <begin position="106"/>
        <end position="125"/>
    </location>
</feature>
<dbReference type="GO" id="GO:0016020">
    <property type="term" value="C:membrane"/>
    <property type="evidence" value="ECO:0007669"/>
    <property type="project" value="UniProtKB-SubCell"/>
</dbReference>
<organism evidence="7 8">
    <name type="scientific">Marivirga atlantica</name>
    <dbReference type="NCBI Taxonomy" id="1548457"/>
    <lineage>
        <taxon>Bacteria</taxon>
        <taxon>Pseudomonadati</taxon>
        <taxon>Bacteroidota</taxon>
        <taxon>Cytophagia</taxon>
        <taxon>Cytophagales</taxon>
        <taxon>Marivirgaceae</taxon>
        <taxon>Marivirga</taxon>
    </lineage>
</organism>
<keyword evidence="8" id="KW-1185">Reference proteome</keyword>
<dbReference type="PANTHER" id="PTHR23514">
    <property type="entry name" value="BYPASS OF STOP CODON PROTEIN 6"/>
    <property type="match status" value="1"/>
</dbReference>
<keyword evidence="4 5" id="KW-0472">Membrane</keyword>
<feature type="transmembrane region" description="Helical" evidence="5">
    <location>
        <begin position="83"/>
        <end position="100"/>
    </location>
</feature>
<dbReference type="Proteomes" id="UP000642920">
    <property type="component" value="Unassembled WGS sequence"/>
</dbReference>
<feature type="transmembrane region" description="Helical" evidence="5">
    <location>
        <begin position="51"/>
        <end position="71"/>
    </location>
</feature>
<dbReference type="EMBL" id="JAERQG010000002">
    <property type="protein sequence ID" value="MBL0765556.1"/>
    <property type="molecule type" value="Genomic_DNA"/>
</dbReference>
<dbReference type="RefSeq" id="WP_201920417.1">
    <property type="nucleotide sequence ID" value="NZ_JAERQG010000002.1"/>
</dbReference>
<dbReference type="InterPro" id="IPR011701">
    <property type="entry name" value="MFS"/>
</dbReference>
<evidence type="ECO:0000256" key="4">
    <source>
        <dbReference type="ARBA" id="ARBA00023136"/>
    </source>
</evidence>
<dbReference type="InterPro" id="IPR036259">
    <property type="entry name" value="MFS_trans_sf"/>
</dbReference>
<feature type="transmembrane region" description="Helical" evidence="5">
    <location>
        <begin position="274"/>
        <end position="291"/>
    </location>
</feature>
<reference evidence="7" key="1">
    <citation type="submission" date="2021-01" db="EMBL/GenBank/DDBJ databases">
        <title>Marivirga sp. nov., isolated from intertidal surface sediments.</title>
        <authorList>
            <person name="Zhang M."/>
        </authorList>
    </citation>
    <scope>NUCLEOTIDE SEQUENCE</scope>
    <source>
        <strain evidence="7">SM1354</strain>
    </source>
</reference>
<dbReference type="CDD" id="cd17393">
    <property type="entry name" value="MFS_MosC_like"/>
    <property type="match status" value="1"/>
</dbReference>
<feature type="transmembrane region" description="Helical" evidence="5">
    <location>
        <begin position="166"/>
        <end position="187"/>
    </location>
</feature>